<evidence type="ECO:0000313" key="3">
    <source>
        <dbReference type="Proteomes" id="UP001597508"/>
    </source>
</evidence>
<dbReference type="Proteomes" id="UP001597508">
    <property type="component" value="Unassembled WGS sequence"/>
</dbReference>
<dbReference type="RefSeq" id="WP_379664781.1">
    <property type="nucleotide sequence ID" value="NZ_JBHULH010000001.1"/>
</dbReference>
<comment type="caution">
    <text evidence="2">The sequence shown here is derived from an EMBL/GenBank/DDBJ whole genome shotgun (WGS) entry which is preliminary data.</text>
</comment>
<proteinExistence type="predicted"/>
<protein>
    <submittedName>
        <fullName evidence="2">DUF4369 domain-containing protein</fullName>
    </submittedName>
</protein>
<keyword evidence="3" id="KW-1185">Reference proteome</keyword>
<dbReference type="InterPro" id="IPR025380">
    <property type="entry name" value="DUF4369"/>
</dbReference>
<feature type="domain" description="DUF4369" evidence="1">
    <location>
        <begin position="26"/>
        <end position="121"/>
    </location>
</feature>
<gene>
    <name evidence="2" type="ORF">ACFSRZ_01670</name>
</gene>
<dbReference type="PROSITE" id="PS51257">
    <property type="entry name" value="PROKAR_LIPOPROTEIN"/>
    <property type="match status" value="1"/>
</dbReference>
<evidence type="ECO:0000313" key="2">
    <source>
        <dbReference type="EMBL" id="MFD2566059.1"/>
    </source>
</evidence>
<organism evidence="2 3">
    <name type="scientific">Pseudotenacibaculum haliotis</name>
    <dbReference type="NCBI Taxonomy" id="1862138"/>
    <lineage>
        <taxon>Bacteria</taxon>
        <taxon>Pseudomonadati</taxon>
        <taxon>Bacteroidota</taxon>
        <taxon>Flavobacteriia</taxon>
        <taxon>Flavobacteriales</taxon>
        <taxon>Flavobacteriaceae</taxon>
        <taxon>Pseudotenacibaculum</taxon>
    </lineage>
</organism>
<accession>A0ABW5LPF3</accession>
<name>A0ABW5LPF3_9FLAO</name>
<reference evidence="3" key="1">
    <citation type="journal article" date="2019" name="Int. J. Syst. Evol. Microbiol.">
        <title>The Global Catalogue of Microorganisms (GCM) 10K type strain sequencing project: providing services to taxonomists for standard genome sequencing and annotation.</title>
        <authorList>
            <consortium name="The Broad Institute Genomics Platform"/>
            <consortium name="The Broad Institute Genome Sequencing Center for Infectious Disease"/>
            <person name="Wu L."/>
            <person name="Ma J."/>
        </authorList>
    </citation>
    <scope>NUCLEOTIDE SEQUENCE [LARGE SCALE GENOMIC DNA]</scope>
    <source>
        <strain evidence="3">KCTC 52127</strain>
    </source>
</reference>
<evidence type="ECO:0000259" key="1">
    <source>
        <dbReference type="Pfam" id="PF14289"/>
    </source>
</evidence>
<dbReference type="EMBL" id="JBHULH010000001">
    <property type="protein sequence ID" value="MFD2566059.1"/>
    <property type="molecule type" value="Genomic_DNA"/>
</dbReference>
<dbReference type="Pfam" id="PF14289">
    <property type="entry name" value="DUF4369"/>
    <property type="match status" value="1"/>
</dbReference>
<sequence>MKKVFVLCLLVALAACSKEKKQGNMIVQGQIKGLKKGTLYLQKMKDTLLVSVDSIALLGKDQFLLSDNVDSPVMYYLTFDGNTTEKRIMFFGEQGTITINDNLKNFGFSPLIEGSKNQKVYEDYKKMTTKFQGKQLDLFQENFKAQKENDVKKSDSLRKLSEEYVKKRYLFSINFAMNHPDDEASAYIALTDLVDANVKYLDTINNSLSDKVKTSLYGKKLAEFIEKIKKEEPAN</sequence>